<keyword evidence="7" id="KW-1185">Reference proteome</keyword>
<comment type="subcellular location">
    <subcellularLocation>
        <location evidence="1 3">Nucleus</location>
    </subcellularLocation>
</comment>
<feature type="compositionally biased region" description="Basic and acidic residues" evidence="4">
    <location>
        <begin position="331"/>
        <end position="351"/>
    </location>
</feature>
<evidence type="ECO:0000313" key="7">
    <source>
        <dbReference type="Proteomes" id="UP001642540"/>
    </source>
</evidence>
<evidence type="ECO:0000256" key="1">
    <source>
        <dbReference type="ARBA" id="ARBA00004123"/>
    </source>
</evidence>
<feature type="compositionally biased region" description="Basic and acidic residues" evidence="4">
    <location>
        <begin position="408"/>
        <end position="427"/>
    </location>
</feature>
<feature type="compositionally biased region" description="Polar residues" evidence="4">
    <location>
        <begin position="129"/>
        <end position="139"/>
    </location>
</feature>
<evidence type="ECO:0000256" key="2">
    <source>
        <dbReference type="ARBA" id="ARBA00023242"/>
    </source>
</evidence>
<proteinExistence type="predicted"/>
<feature type="compositionally biased region" description="Basic and acidic residues" evidence="4">
    <location>
        <begin position="200"/>
        <end position="249"/>
    </location>
</feature>
<dbReference type="Pfam" id="PF06881">
    <property type="entry name" value="Elongin_A"/>
    <property type="match status" value="1"/>
</dbReference>
<evidence type="ECO:0000313" key="6">
    <source>
        <dbReference type="EMBL" id="CAL8143967.1"/>
    </source>
</evidence>
<dbReference type="InterPro" id="IPR010684">
    <property type="entry name" value="RNA_pol_II_trans_fac_SIII_A"/>
</dbReference>
<evidence type="ECO:0000259" key="5">
    <source>
        <dbReference type="PROSITE" id="PS51319"/>
    </source>
</evidence>
<feature type="compositionally biased region" description="Basic and acidic residues" evidence="4">
    <location>
        <begin position="517"/>
        <end position="527"/>
    </location>
</feature>
<name>A0ABP1S654_9HEXA</name>
<dbReference type="PROSITE" id="PS51319">
    <property type="entry name" value="TFIIS_N"/>
    <property type="match status" value="1"/>
</dbReference>
<feature type="compositionally biased region" description="Acidic residues" evidence="4">
    <location>
        <begin position="189"/>
        <end position="199"/>
    </location>
</feature>
<evidence type="ECO:0000256" key="4">
    <source>
        <dbReference type="SAM" id="MobiDB-lite"/>
    </source>
</evidence>
<dbReference type="Gene3D" id="6.10.250.3180">
    <property type="match status" value="1"/>
</dbReference>
<feature type="domain" description="TFIIS N-terminal" evidence="5">
    <location>
        <begin position="1"/>
        <end position="80"/>
    </location>
</feature>
<sequence length="855" mass="96591">MSENKALDVILHCQKQIKKEPPEEKLLHYLGRLSRLRITVQDLAETGIGRTVNQLSRNEGQVGSAAETLVRSWKRMVSEQQNQVEGGSEESDSNSNSESSEDEDEEDDEVNNPVEPYEIPEPEEVAGNPEQQYRNGNSVNEERRATTEPLPVPIQSKSFGDDDDEDEIDDVEDPYLENGYLNMANVHTDDEDDEEDDDIGRDSDTSDRLQIADDAEIQRNERKEDVYQKQDKHYSNLNHPSEEIKDHKSSNSKSHHKSHENSERKHGSSSSKSNHYSERSEKASSSSSSKDPKYHSSRSHTSGESKERPVIKQENAIEQKSYHQQHSTTSKSEKSKEYKSESSTSERSHHKEKERHRHDKHSRESSSHREKDGKSEKERHKDKKDSSEQHRRDKNREASSSSYPPKKSSPEIKKPESSEDRKRRDNSESSTSTSKKSKLELKEEIDSTSGVNFADVLGYLDTSPKNKKIKKEEVEKPHKKHEPHSSSSQSHKSDHHKKHHSPSSSKHSRESSSSSSKKYERDSEVTKMIKKPVHSKIESVIKPAVNISPNYKPTSSSFSSAPRPGSSNGHSAPLPHIDLSDLGSADYSEPLIAKTPYHPSQADALSTMLSSRNARSKVYSGVKSGRKGEVPTLYDLCMQVIKDNIGDLGYTGGIPYDILRPALERANPQQLMNIEAQNDYLIGETDELWQFHCKRDFRGKCPEETESWRELYERCTDEQKRKFEQIKKQMKRSIESAEPVRKAKLAFVDTTSGPRFSKQKAQTIKNGMRTLKIKEEKGPKRGVSSSASVGFNNPKGSGEGNVILEEAVIIAPGSRANHAPAPSVSRGESSTAKMKPKRAPLMQKTMKLIRSLNRR</sequence>
<organism evidence="6 7">
    <name type="scientific">Orchesella dallaii</name>
    <dbReference type="NCBI Taxonomy" id="48710"/>
    <lineage>
        <taxon>Eukaryota</taxon>
        <taxon>Metazoa</taxon>
        <taxon>Ecdysozoa</taxon>
        <taxon>Arthropoda</taxon>
        <taxon>Hexapoda</taxon>
        <taxon>Collembola</taxon>
        <taxon>Entomobryomorpha</taxon>
        <taxon>Entomobryoidea</taxon>
        <taxon>Orchesellidae</taxon>
        <taxon>Orchesellinae</taxon>
        <taxon>Orchesella</taxon>
    </lineage>
</organism>
<feature type="region of interest" description="Disordered" evidence="4">
    <location>
        <begin position="77"/>
        <end position="531"/>
    </location>
</feature>
<comment type="caution">
    <text evidence="6">The sequence shown here is derived from an EMBL/GenBank/DDBJ whole genome shotgun (WGS) entry which is preliminary data.</text>
</comment>
<protein>
    <recommendedName>
        <fullName evidence="5">TFIIS N-terminal domain-containing protein</fullName>
    </recommendedName>
</protein>
<feature type="compositionally biased region" description="Basic and acidic residues" evidence="4">
    <location>
        <begin position="301"/>
        <end position="321"/>
    </location>
</feature>
<feature type="compositionally biased region" description="Basic and acidic residues" evidence="4">
    <location>
        <begin position="361"/>
        <end position="397"/>
    </location>
</feature>
<dbReference type="InterPro" id="IPR017923">
    <property type="entry name" value="TFIIS_N"/>
</dbReference>
<dbReference type="Gene3D" id="1.20.930.10">
    <property type="entry name" value="Conserved domain common to transcription factors TFIIS, elongin A, CRSP70"/>
    <property type="match status" value="1"/>
</dbReference>
<dbReference type="InterPro" id="IPR003617">
    <property type="entry name" value="TFIIS/CRSP70_N_sub"/>
</dbReference>
<dbReference type="PANTHER" id="PTHR15141:SF76">
    <property type="entry name" value="TRANSCRIPTION ELONGATION FACTOR B POLYPEPTIDE 3"/>
    <property type="match status" value="1"/>
</dbReference>
<dbReference type="InterPro" id="IPR035441">
    <property type="entry name" value="TFIIS/LEDGF_dom_sf"/>
</dbReference>
<dbReference type="SMART" id="SM00509">
    <property type="entry name" value="TFS2N"/>
    <property type="match status" value="1"/>
</dbReference>
<reference evidence="6 7" key="1">
    <citation type="submission" date="2024-08" db="EMBL/GenBank/DDBJ databases">
        <authorList>
            <person name="Cucini C."/>
            <person name="Frati F."/>
        </authorList>
    </citation>
    <scope>NUCLEOTIDE SEQUENCE [LARGE SCALE GENOMIC DNA]</scope>
</reference>
<feature type="compositionally biased region" description="Acidic residues" evidence="4">
    <location>
        <begin position="99"/>
        <end position="110"/>
    </location>
</feature>
<feature type="compositionally biased region" description="Low complexity" evidence="4">
    <location>
        <begin position="553"/>
        <end position="567"/>
    </location>
</feature>
<feature type="region of interest" description="Disordered" evidence="4">
    <location>
        <begin position="546"/>
        <end position="580"/>
    </location>
</feature>
<gene>
    <name evidence="6" type="ORF">ODALV1_LOCUS30019</name>
</gene>
<dbReference type="InterPro" id="IPR051870">
    <property type="entry name" value="Elongin-A_domain"/>
</dbReference>
<evidence type="ECO:0000256" key="3">
    <source>
        <dbReference type="PROSITE-ProRule" id="PRU00649"/>
    </source>
</evidence>
<dbReference type="Proteomes" id="UP001642540">
    <property type="component" value="Unassembled WGS sequence"/>
</dbReference>
<dbReference type="SUPFAM" id="SSF47676">
    <property type="entry name" value="Conserved domain common to transcription factors TFIIS, elongin A, CRSP70"/>
    <property type="match status" value="1"/>
</dbReference>
<dbReference type="Pfam" id="PF08711">
    <property type="entry name" value="Med26"/>
    <property type="match status" value="1"/>
</dbReference>
<feature type="compositionally biased region" description="Acidic residues" evidence="4">
    <location>
        <begin position="161"/>
        <end position="175"/>
    </location>
</feature>
<dbReference type="EMBL" id="CAXLJM020000160">
    <property type="protein sequence ID" value="CAL8143967.1"/>
    <property type="molecule type" value="Genomic_DNA"/>
</dbReference>
<feature type="region of interest" description="Disordered" evidence="4">
    <location>
        <begin position="814"/>
        <end position="855"/>
    </location>
</feature>
<accession>A0ABP1S654</accession>
<dbReference type="PANTHER" id="PTHR15141">
    <property type="entry name" value="TRANSCRIPTION ELONGATION FACTOR B POLYPEPTIDE 3"/>
    <property type="match status" value="1"/>
</dbReference>
<keyword evidence="2 3" id="KW-0539">Nucleus</keyword>